<gene>
    <name evidence="3" type="ORF">SAMN05421848_3135</name>
</gene>
<dbReference type="OrthoDB" id="9780744at2"/>
<dbReference type="SUPFAM" id="SSF53474">
    <property type="entry name" value="alpha/beta-Hydrolases"/>
    <property type="match status" value="1"/>
</dbReference>
<dbReference type="InterPro" id="IPR029058">
    <property type="entry name" value="AB_hydrolase_fold"/>
</dbReference>
<proteinExistence type="predicted"/>
<feature type="chain" id="PRO_5011481110" evidence="1">
    <location>
        <begin position="24"/>
        <end position="253"/>
    </location>
</feature>
<dbReference type="Gene3D" id="3.40.50.1820">
    <property type="entry name" value="alpha/beta hydrolase"/>
    <property type="match status" value="1"/>
</dbReference>
<dbReference type="Proteomes" id="UP000199046">
    <property type="component" value="Unassembled WGS sequence"/>
</dbReference>
<protein>
    <submittedName>
        <fullName evidence="3">Pimeloyl-[acyl-carrier protein] methyl ester esterase</fullName>
    </submittedName>
</protein>
<dbReference type="AlphaFoldDB" id="A0A1I1MYV8"/>
<accession>A0A1I1MYV8</accession>
<evidence type="ECO:0000256" key="1">
    <source>
        <dbReference type="SAM" id="SignalP"/>
    </source>
</evidence>
<feature type="domain" description="AB hydrolase-1" evidence="2">
    <location>
        <begin position="9"/>
        <end position="236"/>
    </location>
</feature>
<evidence type="ECO:0000313" key="3">
    <source>
        <dbReference type="EMBL" id="SFC88438.1"/>
    </source>
</evidence>
<sequence>MSITPSPTLILLPGWAIAPSAMAPLASALEAQLPGWTISTIPLPLLEDDHPETWLDELDSQLPDHAWLAGWSLGGMLAMALSARRGKRCPGVITLGSNASFITRDDWGCALPIATLVAFRNRWSKSPEATFSRFAALAARGSANTGHMARHIEQHSLPLNLEHALAGLSMLQQMDLRTLLPQHRNPGLHLFAEYDAMVPASACAAVAELLSAGSETHTMADTGHAFPLEHPERCADIMAAFIRRHDGDQADER</sequence>
<dbReference type="STRING" id="402385.SAMN05421848_3135"/>
<evidence type="ECO:0000259" key="2">
    <source>
        <dbReference type="Pfam" id="PF12697"/>
    </source>
</evidence>
<dbReference type="EMBL" id="FOLY01000008">
    <property type="protein sequence ID" value="SFC88438.1"/>
    <property type="molecule type" value="Genomic_DNA"/>
</dbReference>
<organism evidence="3 4">
    <name type="scientific">Kushneria avicenniae</name>
    <dbReference type="NCBI Taxonomy" id="402385"/>
    <lineage>
        <taxon>Bacteria</taxon>
        <taxon>Pseudomonadati</taxon>
        <taxon>Pseudomonadota</taxon>
        <taxon>Gammaproteobacteria</taxon>
        <taxon>Oceanospirillales</taxon>
        <taxon>Halomonadaceae</taxon>
        <taxon>Kushneria</taxon>
    </lineage>
</organism>
<dbReference type="InterPro" id="IPR000073">
    <property type="entry name" value="AB_hydrolase_1"/>
</dbReference>
<keyword evidence="4" id="KW-1185">Reference proteome</keyword>
<dbReference type="RefSeq" id="WP_090135946.1">
    <property type="nucleotide sequence ID" value="NZ_FOLY01000008.1"/>
</dbReference>
<reference evidence="4" key="1">
    <citation type="submission" date="2016-10" db="EMBL/GenBank/DDBJ databases">
        <authorList>
            <person name="Varghese N."/>
            <person name="Submissions S."/>
        </authorList>
    </citation>
    <scope>NUCLEOTIDE SEQUENCE [LARGE SCALE GENOMIC DNA]</scope>
    <source>
        <strain evidence="4">DSM 23439</strain>
    </source>
</reference>
<name>A0A1I1MYV8_9GAMM</name>
<keyword evidence="1" id="KW-0732">Signal</keyword>
<dbReference type="Pfam" id="PF12697">
    <property type="entry name" value="Abhydrolase_6"/>
    <property type="match status" value="1"/>
</dbReference>
<evidence type="ECO:0000313" key="4">
    <source>
        <dbReference type="Proteomes" id="UP000199046"/>
    </source>
</evidence>
<feature type="signal peptide" evidence="1">
    <location>
        <begin position="1"/>
        <end position="23"/>
    </location>
</feature>